<dbReference type="RefSeq" id="WP_198415400.1">
    <property type="nucleotide sequence ID" value="NZ_AP021884.1"/>
</dbReference>
<keyword evidence="6" id="KW-1185">Reference proteome</keyword>
<dbReference type="PANTHER" id="PTHR42756:SF1">
    <property type="entry name" value="TRANSCRIPTIONAL REPRESSOR OF EMRAB OPERON"/>
    <property type="match status" value="1"/>
</dbReference>
<dbReference type="Proteomes" id="UP000321337">
    <property type="component" value="Unassembled WGS sequence"/>
</dbReference>
<evidence type="ECO:0000256" key="3">
    <source>
        <dbReference type="ARBA" id="ARBA00023163"/>
    </source>
</evidence>
<dbReference type="AlphaFoldDB" id="A0A512L5G0"/>
<gene>
    <name evidence="5" type="ORF">TPL01_08660</name>
</gene>
<organism evidence="5 6">
    <name type="scientific">Sulfuriferula plumbiphila</name>
    <dbReference type="NCBI Taxonomy" id="171865"/>
    <lineage>
        <taxon>Bacteria</taxon>
        <taxon>Pseudomonadati</taxon>
        <taxon>Pseudomonadota</taxon>
        <taxon>Betaproteobacteria</taxon>
        <taxon>Nitrosomonadales</taxon>
        <taxon>Sulfuricellaceae</taxon>
        <taxon>Sulfuriferula</taxon>
    </lineage>
</organism>
<keyword evidence="3" id="KW-0804">Transcription</keyword>
<dbReference type="SMART" id="SM00347">
    <property type="entry name" value="HTH_MARR"/>
    <property type="match status" value="1"/>
</dbReference>
<dbReference type="SUPFAM" id="SSF46785">
    <property type="entry name" value="Winged helix' DNA-binding domain"/>
    <property type="match status" value="1"/>
</dbReference>
<sequence>MVTQCLKEFESRLDEVSSRVPGQPRQEVVLSRLYYMVFKRLQETINHNLQPYGINDSMWTALIMMYSSPEHFIYPSDLSHVTVSSRTHITRLADEMVSKGWVSRQGCQSDRRKIILTLTKSGTRLVETILPRQWALYEKLWQSFDAAEKDQMEAMQRKLLAALSN</sequence>
<keyword evidence="2" id="KW-0238">DNA-binding</keyword>
<evidence type="ECO:0000256" key="2">
    <source>
        <dbReference type="ARBA" id="ARBA00023125"/>
    </source>
</evidence>
<feature type="domain" description="HTH marR-type" evidence="4">
    <location>
        <begin position="27"/>
        <end position="161"/>
    </location>
</feature>
<reference evidence="5 6" key="1">
    <citation type="submission" date="2019-07" db="EMBL/GenBank/DDBJ databases">
        <title>Whole genome shotgun sequence of Thiobacillus plumbophilus NBRC 107929.</title>
        <authorList>
            <person name="Hosoyama A."/>
            <person name="Uohara A."/>
            <person name="Ohji S."/>
            <person name="Ichikawa N."/>
        </authorList>
    </citation>
    <scope>NUCLEOTIDE SEQUENCE [LARGE SCALE GENOMIC DNA]</scope>
    <source>
        <strain evidence="5 6">NBRC 107929</strain>
    </source>
</reference>
<dbReference type="InterPro" id="IPR000835">
    <property type="entry name" value="HTH_MarR-typ"/>
</dbReference>
<dbReference type="InterPro" id="IPR036388">
    <property type="entry name" value="WH-like_DNA-bd_sf"/>
</dbReference>
<dbReference type="Pfam" id="PF01047">
    <property type="entry name" value="MarR"/>
    <property type="match status" value="1"/>
</dbReference>
<protein>
    <submittedName>
        <fullName evidence="5">Transcriptional regulator</fullName>
    </submittedName>
</protein>
<dbReference type="EMBL" id="BKAD01000008">
    <property type="protein sequence ID" value="GEP29728.1"/>
    <property type="molecule type" value="Genomic_DNA"/>
</dbReference>
<dbReference type="GO" id="GO:0003700">
    <property type="term" value="F:DNA-binding transcription factor activity"/>
    <property type="evidence" value="ECO:0007669"/>
    <property type="project" value="InterPro"/>
</dbReference>
<dbReference type="GO" id="GO:0003677">
    <property type="term" value="F:DNA binding"/>
    <property type="evidence" value="ECO:0007669"/>
    <property type="project" value="UniProtKB-KW"/>
</dbReference>
<dbReference type="PROSITE" id="PS50995">
    <property type="entry name" value="HTH_MARR_2"/>
    <property type="match status" value="1"/>
</dbReference>
<name>A0A512L5G0_9PROT</name>
<evidence type="ECO:0000256" key="1">
    <source>
        <dbReference type="ARBA" id="ARBA00023015"/>
    </source>
</evidence>
<dbReference type="InterPro" id="IPR036390">
    <property type="entry name" value="WH_DNA-bd_sf"/>
</dbReference>
<dbReference type="PANTHER" id="PTHR42756">
    <property type="entry name" value="TRANSCRIPTIONAL REGULATOR, MARR"/>
    <property type="match status" value="1"/>
</dbReference>
<proteinExistence type="predicted"/>
<keyword evidence="1" id="KW-0805">Transcription regulation</keyword>
<evidence type="ECO:0000259" key="4">
    <source>
        <dbReference type="PROSITE" id="PS50995"/>
    </source>
</evidence>
<accession>A0A512L5G0</accession>
<dbReference type="Gene3D" id="1.10.10.10">
    <property type="entry name" value="Winged helix-like DNA-binding domain superfamily/Winged helix DNA-binding domain"/>
    <property type="match status" value="1"/>
</dbReference>
<comment type="caution">
    <text evidence="5">The sequence shown here is derived from an EMBL/GenBank/DDBJ whole genome shotgun (WGS) entry which is preliminary data.</text>
</comment>
<evidence type="ECO:0000313" key="5">
    <source>
        <dbReference type="EMBL" id="GEP29728.1"/>
    </source>
</evidence>
<evidence type="ECO:0000313" key="6">
    <source>
        <dbReference type="Proteomes" id="UP000321337"/>
    </source>
</evidence>
<dbReference type="PRINTS" id="PR00598">
    <property type="entry name" value="HTHMARR"/>
</dbReference>